<accession>A0ABW6IDF2</accession>
<sequence length="144" mass="16369">MPQNSSWISALDDAAIAALGQSLRKIDPSYLKVSPSPDTQRVWYQGKESYFDVMAERQNGQISWFQFTLRGKSLIWDRKHGRLRTGLTNELDVPPDVAYYAASKTIKDDARLNQAFVDLVKAILKTRPDECLLQEILSLLEPKV</sequence>
<proteinExistence type="predicted"/>
<reference evidence="1 2" key="1">
    <citation type="submission" date="2024-10" db="EMBL/GenBank/DDBJ databases">
        <authorList>
            <person name="Ratan Roy A."/>
            <person name="Morales Sandoval P.H."/>
            <person name="De Los Santos Villalobos S."/>
            <person name="Chakraborty S."/>
            <person name="Mukherjee J."/>
        </authorList>
    </citation>
    <scope>NUCLEOTIDE SEQUENCE [LARGE SCALE GENOMIC DNA]</scope>
    <source>
        <strain evidence="1 2">S1</strain>
    </source>
</reference>
<dbReference type="Proteomes" id="UP001600165">
    <property type="component" value="Unassembled WGS sequence"/>
</dbReference>
<protein>
    <submittedName>
        <fullName evidence="1">Uncharacterized protein</fullName>
    </submittedName>
</protein>
<gene>
    <name evidence="1" type="ORF">ACFVKH_07325</name>
</gene>
<dbReference type="RefSeq" id="WP_377963491.1">
    <property type="nucleotide sequence ID" value="NZ_JBHZOL010000048.1"/>
</dbReference>
<comment type="caution">
    <text evidence="1">The sequence shown here is derived from an EMBL/GenBank/DDBJ whole genome shotgun (WGS) entry which is preliminary data.</text>
</comment>
<organism evidence="1 2">
    <name type="scientific">Almyronema epifaneia S1</name>
    <dbReference type="NCBI Taxonomy" id="2991925"/>
    <lineage>
        <taxon>Bacteria</taxon>
        <taxon>Bacillati</taxon>
        <taxon>Cyanobacteriota</taxon>
        <taxon>Cyanophyceae</taxon>
        <taxon>Nodosilineales</taxon>
        <taxon>Nodosilineaceae</taxon>
        <taxon>Almyronema</taxon>
        <taxon>Almyronema epifaneia</taxon>
    </lineage>
</organism>
<keyword evidence="2" id="KW-1185">Reference proteome</keyword>
<name>A0ABW6IDF2_9CYAN</name>
<dbReference type="EMBL" id="JBHZOL010000048">
    <property type="protein sequence ID" value="MFE4106079.1"/>
    <property type="molecule type" value="Genomic_DNA"/>
</dbReference>
<evidence type="ECO:0000313" key="2">
    <source>
        <dbReference type="Proteomes" id="UP001600165"/>
    </source>
</evidence>
<evidence type="ECO:0000313" key="1">
    <source>
        <dbReference type="EMBL" id="MFE4106079.1"/>
    </source>
</evidence>